<gene>
    <name evidence="1" type="ORF">CTM50_02970</name>
</gene>
<sequence>MEKENSTLSLPKIPKDAYYEDYVAALLNAGGYYIERNIHKNSDGLDLLEIDVVATRFSKNGKEQTIVEIKSGGWGISDIFKVNGWLNYLSLKKAAFIVQEAKSRTNIDIIREAADKLNVTLIENKKIENGKLDDQEIIKELGLNIGKHQRAIINSLRYSYNLERIMLQLIIENSKDNERYKNLPKVINYFRNVVDESFFENNPIRRLIFLSNLYVENRNIAAITDHEIYDKDFKEDEEYSTFTNYFSLFFPKEMKFNPVDVAQYSATLNRLYVIKAIVDYSLLQPEDNNLYQKILDELLKSSLFRNISDGIDWVKQQKNYTLYPYFWQIFIFVFGGFFLLDKKKEEYEYLSNLTGIPIDEIDTALEFWEKLFPIKKGWLHTVSNESNIYELKMIPAPVRGIGVNFRLHLYASENMKTIEERFDNIKNILTGLYTYDNIVGWNNQTYELLRRDNLLHSTQKVAFGDSKFERRQKEVYTYIQTQKYDDIKSLEEFMETKNKKTIGIPGYIAQRGEKYDIYLIKSDVKNDKLPFVQVIKDSGLNVNKINYFFILGTDETKEKGDDAIWFMTKVKAANLAKFADVISEFDKIKNN</sequence>
<dbReference type="Proteomes" id="UP000229323">
    <property type="component" value="Chromosome"/>
</dbReference>
<reference evidence="1 2" key="1">
    <citation type="submission" date="2017-11" db="EMBL/GenBank/DDBJ databases">
        <title>Genome sequencing of Prevotella intermedia KCOM 2033.</title>
        <authorList>
            <person name="Kook J.-K."/>
            <person name="Park S.-N."/>
            <person name="Lim Y.K."/>
        </authorList>
    </citation>
    <scope>NUCLEOTIDE SEQUENCE [LARGE SCALE GENOMIC DNA]</scope>
    <source>
        <strain evidence="1 2">KCOM 2033</strain>
    </source>
</reference>
<dbReference type="InterPro" id="IPR011335">
    <property type="entry name" value="Restrct_endonuc-II-like"/>
</dbReference>
<dbReference type="SUPFAM" id="SSF52980">
    <property type="entry name" value="Restriction endonuclease-like"/>
    <property type="match status" value="1"/>
</dbReference>
<dbReference type="EMBL" id="CP024696">
    <property type="protein sequence ID" value="ATV52105.1"/>
    <property type="molecule type" value="Genomic_DNA"/>
</dbReference>
<name>A0A2D3N9Q4_PREIN</name>
<dbReference type="RefSeq" id="WP_100022677.1">
    <property type="nucleotide sequence ID" value="NZ_CP024696.1"/>
</dbReference>
<evidence type="ECO:0000313" key="1">
    <source>
        <dbReference type="EMBL" id="ATV52105.1"/>
    </source>
</evidence>
<organism evidence="1 2">
    <name type="scientific">Prevotella intermedia</name>
    <dbReference type="NCBI Taxonomy" id="28131"/>
    <lineage>
        <taxon>Bacteria</taxon>
        <taxon>Pseudomonadati</taxon>
        <taxon>Bacteroidota</taxon>
        <taxon>Bacteroidia</taxon>
        <taxon>Bacteroidales</taxon>
        <taxon>Prevotellaceae</taxon>
        <taxon>Prevotella</taxon>
    </lineage>
</organism>
<dbReference type="AlphaFoldDB" id="A0A2D3N9Q4"/>
<evidence type="ECO:0000313" key="2">
    <source>
        <dbReference type="Proteomes" id="UP000229323"/>
    </source>
</evidence>
<proteinExistence type="predicted"/>
<protein>
    <submittedName>
        <fullName evidence="1">Uncharacterized protein</fullName>
    </submittedName>
</protein>
<accession>A0A2D3N9Q4</accession>